<dbReference type="Pfam" id="PF00691">
    <property type="entry name" value="OmpA"/>
    <property type="match status" value="1"/>
</dbReference>
<protein>
    <submittedName>
        <fullName evidence="8">Peptidoglycan-associated lipoprotein</fullName>
    </submittedName>
</protein>
<accession>A0ABQ4R892</accession>
<dbReference type="InterPro" id="IPR036737">
    <property type="entry name" value="OmpA-like_sf"/>
</dbReference>
<dbReference type="PROSITE" id="PS51123">
    <property type="entry name" value="OMPA_2"/>
    <property type="match status" value="1"/>
</dbReference>
<dbReference type="PROSITE" id="PS01068">
    <property type="entry name" value="OMPA_1"/>
    <property type="match status" value="1"/>
</dbReference>
<dbReference type="PANTHER" id="PTHR30329:SF21">
    <property type="entry name" value="LIPOPROTEIN YIAD-RELATED"/>
    <property type="match status" value="1"/>
</dbReference>
<organism evidence="8 9">
    <name type="scientific">Methylobacterium crusticola</name>
    <dbReference type="NCBI Taxonomy" id="1697972"/>
    <lineage>
        <taxon>Bacteria</taxon>
        <taxon>Pseudomonadati</taxon>
        <taxon>Pseudomonadota</taxon>
        <taxon>Alphaproteobacteria</taxon>
        <taxon>Hyphomicrobiales</taxon>
        <taxon>Methylobacteriaceae</taxon>
        <taxon>Methylobacterium</taxon>
    </lineage>
</organism>
<gene>
    <name evidence="8" type="primary">pal_7</name>
    <name evidence="8" type="ORF">OPKNFCMD_6732</name>
</gene>
<keyword evidence="3" id="KW-0998">Cell outer membrane</keyword>
<evidence type="ECO:0000256" key="2">
    <source>
        <dbReference type="ARBA" id="ARBA00023136"/>
    </source>
</evidence>
<comment type="subcellular location">
    <subcellularLocation>
        <location evidence="1">Cell outer membrane</location>
    </subcellularLocation>
</comment>
<reference evidence="8" key="2">
    <citation type="submission" date="2021-08" db="EMBL/GenBank/DDBJ databases">
        <authorList>
            <person name="Tani A."/>
            <person name="Ola A."/>
            <person name="Ogura Y."/>
            <person name="Katsura K."/>
            <person name="Hayashi T."/>
        </authorList>
    </citation>
    <scope>NUCLEOTIDE SEQUENCE</scope>
    <source>
        <strain evidence="8">KCTC 52305</strain>
    </source>
</reference>
<evidence type="ECO:0000256" key="1">
    <source>
        <dbReference type="ARBA" id="ARBA00004442"/>
    </source>
</evidence>
<dbReference type="PANTHER" id="PTHR30329">
    <property type="entry name" value="STATOR ELEMENT OF FLAGELLAR MOTOR COMPLEX"/>
    <property type="match status" value="1"/>
</dbReference>
<dbReference type="InterPro" id="IPR006690">
    <property type="entry name" value="OMPA-like_CS"/>
</dbReference>
<dbReference type="SUPFAM" id="SSF103088">
    <property type="entry name" value="OmpA-like"/>
    <property type="match status" value="1"/>
</dbReference>
<evidence type="ECO:0000256" key="5">
    <source>
        <dbReference type="SAM" id="MobiDB-lite"/>
    </source>
</evidence>
<reference evidence="8" key="1">
    <citation type="journal article" date="2021" name="Front. Microbiol.">
        <title>Comprehensive Comparative Genomics and Phenotyping of Methylobacterium Species.</title>
        <authorList>
            <person name="Alessa O."/>
            <person name="Ogura Y."/>
            <person name="Fujitani Y."/>
            <person name="Takami H."/>
            <person name="Hayashi T."/>
            <person name="Sahin N."/>
            <person name="Tani A."/>
        </authorList>
    </citation>
    <scope>NUCLEOTIDE SEQUENCE</scope>
    <source>
        <strain evidence="8">KCTC 52305</strain>
    </source>
</reference>
<evidence type="ECO:0000256" key="6">
    <source>
        <dbReference type="SAM" id="SignalP"/>
    </source>
</evidence>
<evidence type="ECO:0000313" key="8">
    <source>
        <dbReference type="EMBL" id="GJD53952.1"/>
    </source>
</evidence>
<keyword evidence="2 4" id="KW-0472">Membrane</keyword>
<dbReference type="PRINTS" id="PR01021">
    <property type="entry name" value="OMPADOMAIN"/>
</dbReference>
<sequence>MGVTTMRRTTLVSVLAVLALSGLGPARAGPAYTANDIVKHFSPDGGGDARFGRTRGLCVGTHSECNAGTEARKPTGNFDLVVNFELNSDTLTPGAKANLDEFARALQDARLKSASFVVEGHTDGRGSDDFNVTLSARRANAVVQYLAARGVQPKQLAAKGYGKARPLASDPLDPANRRVETRLATE</sequence>
<dbReference type="InterPro" id="IPR006665">
    <property type="entry name" value="OmpA-like"/>
</dbReference>
<feature type="domain" description="OmpA-like" evidence="7">
    <location>
        <begin position="71"/>
        <end position="186"/>
    </location>
</feature>
<evidence type="ECO:0000256" key="3">
    <source>
        <dbReference type="ARBA" id="ARBA00023237"/>
    </source>
</evidence>
<dbReference type="EMBL" id="BPQH01000042">
    <property type="protein sequence ID" value="GJD53952.1"/>
    <property type="molecule type" value="Genomic_DNA"/>
</dbReference>
<proteinExistence type="predicted"/>
<keyword evidence="6" id="KW-0732">Signal</keyword>
<dbReference type="Proteomes" id="UP001055167">
    <property type="component" value="Unassembled WGS sequence"/>
</dbReference>
<keyword evidence="8" id="KW-0449">Lipoprotein</keyword>
<comment type="caution">
    <text evidence="8">The sequence shown here is derived from an EMBL/GenBank/DDBJ whole genome shotgun (WGS) entry which is preliminary data.</text>
</comment>
<dbReference type="InterPro" id="IPR050330">
    <property type="entry name" value="Bact_OuterMem_StrucFunc"/>
</dbReference>
<dbReference type="Gene3D" id="3.30.1330.60">
    <property type="entry name" value="OmpA-like domain"/>
    <property type="match status" value="1"/>
</dbReference>
<dbReference type="CDD" id="cd07185">
    <property type="entry name" value="OmpA_C-like"/>
    <property type="match status" value="1"/>
</dbReference>
<feature type="compositionally biased region" description="Basic and acidic residues" evidence="5">
    <location>
        <begin position="175"/>
        <end position="186"/>
    </location>
</feature>
<feature type="signal peptide" evidence="6">
    <location>
        <begin position="1"/>
        <end position="28"/>
    </location>
</feature>
<feature type="chain" id="PRO_5045906909" evidence="6">
    <location>
        <begin position="29"/>
        <end position="186"/>
    </location>
</feature>
<evidence type="ECO:0000313" key="9">
    <source>
        <dbReference type="Proteomes" id="UP001055167"/>
    </source>
</evidence>
<keyword evidence="9" id="KW-1185">Reference proteome</keyword>
<name>A0ABQ4R892_9HYPH</name>
<feature type="region of interest" description="Disordered" evidence="5">
    <location>
        <begin position="161"/>
        <end position="186"/>
    </location>
</feature>
<evidence type="ECO:0000259" key="7">
    <source>
        <dbReference type="PROSITE" id="PS51123"/>
    </source>
</evidence>
<dbReference type="InterPro" id="IPR006664">
    <property type="entry name" value="OMP_bac"/>
</dbReference>
<evidence type="ECO:0000256" key="4">
    <source>
        <dbReference type="PROSITE-ProRule" id="PRU00473"/>
    </source>
</evidence>